<evidence type="ECO:0000256" key="3">
    <source>
        <dbReference type="ARBA" id="ARBA00022807"/>
    </source>
</evidence>
<dbReference type="OrthoDB" id="6631822at2"/>
<feature type="region of interest" description="Disordered" evidence="4">
    <location>
        <begin position="3461"/>
        <end position="3497"/>
    </location>
</feature>
<dbReference type="Proteomes" id="UP000269041">
    <property type="component" value="Unassembled WGS sequence"/>
</dbReference>
<reference evidence="6 7" key="1">
    <citation type="submission" date="2018-12" db="EMBL/GenBank/DDBJ databases">
        <title>Genomic taxonomy of the Vibrionaceae family.</title>
        <authorList>
            <person name="Gomez-Gil B."/>
            <person name="Enciso-Ibarra K."/>
        </authorList>
    </citation>
    <scope>NUCLEOTIDE SEQUENCE [LARGE SCALE GENOMIC DNA]</scope>
    <source>
        <strain evidence="6 7">CAIM 594</strain>
    </source>
</reference>
<feature type="compositionally biased region" description="Basic and acidic residues" evidence="4">
    <location>
        <begin position="3373"/>
        <end position="3384"/>
    </location>
</feature>
<feature type="region of interest" description="Disordered" evidence="4">
    <location>
        <begin position="3025"/>
        <end position="3052"/>
    </location>
</feature>
<dbReference type="RefSeq" id="WP_125320872.1">
    <property type="nucleotide sequence ID" value="NZ_AP024889.1"/>
</dbReference>
<evidence type="ECO:0000256" key="4">
    <source>
        <dbReference type="SAM" id="MobiDB-lite"/>
    </source>
</evidence>
<organism evidence="6 7">
    <name type="scientific">Vibrio pectenicida</name>
    <dbReference type="NCBI Taxonomy" id="62763"/>
    <lineage>
        <taxon>Bacteria</taxon>
        <taxon>Pseudomonadati</taxon>
        <taxon>Pseudomonadota</taxon>
        <taxon>Gammaproteobacteria</taxon>
        <taxon>Vibrionales</taxon>
        <taxon>Vibrionaceae</taxon>
        <taxon>Vibrio</taxon>
    </lineage>
</organism>
<gene>
    <name evidence="6" type="ORF">EJA03_08845</name>
</gene>
<dbReference type="InterPro" id="IPR028208">
    <property type="entry name" value="Effector_pro_NleD-like"/>
</dbReference>
<evidence type="ECO:0000313" key="7">
    <source>
        <dbReference type="Proteomes" id="UP000269041"/>
    </source>
</evidence>
<proteinExistence type="predicted"/>
<dbReference type="GO" id="GO:0004197">
    <property type="term" value="F:cysteine-type endopeptidase activity"/>
    <property type="evidence" value="ECO:0007669"/>
    <property type="project" value="InterPro"/>
</dbReference>
<accession>A0A427U461</accession>
<keyword evidence="7" id="KW-1185">Reference proteome</keyword>
<dbReference type="EMBL" id="RSFA01000031">
    <property type="protein sequence ID" value="RSD31453.1"/>
    <property type="molecule type" value="Genomic_DNA"/>
</dbReference>
<evidence type="ECO:0000256" key="2">
    <source>
        <dbReference type="ARBA" id="ARBA00022801"/>
    </source>
</evidence>
<dbReference type="InterPro" id="IPR006473">
    <property type="entry name" value="Peptidase_C58_Yopt"/>
</dbReference>
<feature type="compositionally biased region" description="Basic and acidic residues" evidence="4">
    <location>
        <begin position="10"/>
        <end position="25"/>
    </location>
</feature>
<comment type="caution">
    <text evidence="6">The sequence shown here is derived from an EMBL/GenBank/DDBJ whole genome shotgun (WGS) entry which is preliminary data.</text>
</comment>
<feature type="compositionally biased region" description="Polar residues" evidence="4">
    <location>
        <begin position="3385"/>
        <end position="3400"/>
    </location>
</feature>
<evidence type="ECO:0000256" key="1">
    <source>
        <dbReference type="ARBA" id="ARBA00022670"/>
    </source>
</evidence>
<keyword evidence="2" id="KW-0378">Hydrolase</keyword>
<dbReference type="GO" id="GO:0006508">
    <property type="term" value="P:proteolysis"/>
    <property type="evidence" value="ECO:0007669"/>
    <property type="project" value="UniProtKB-KW"/>
</dbReference>
<dbReference type="CDD" id="cd20495">
    <property type="entry name" value="C58_PaToxP-like"/>
    <property type="match status" value="1"/>
</dbReference>
<keyword evidence="1" id="KW-0645">Protease</keyword>
<name>A0A427U461_9VIBR</name>
<feature type="region of interest" description="Disordered" evidence="4">
    <location>
        <begin position="1"/>
        <end position="51"/>
    </location>
</feature>
<feature type="region of interest" description="Disordered" evidence="4">
    <location>
        <begin position="3373"/>
        <end position="3403"/>
    </location>
</feature>
<sequence length="3565" mass="399045">MKTLPLDQQRVNREQTNAHRSEANRSHPSPIIEVKGVSSRVGKRESGSSLDNILSQAQKDQIKSKDKHVKVAFHDSTQGNEVDKKPVTPDKTFDRTKGTTLVIEQEFQANSDVLENETHERIESFLQNFESIHSDWEEFKLLGYNRKSPQVNQEAIAELKKIANKLCQHEDRQVIYRAREVLRLIKSFPQRDINTLVSRKLTHHTEKERGKAVVMVAHVNASITMLQDGLEMLAHSRQKKLSQNLAVKVKEKTRDAVIAEALMYLSQGKENQEALKLSLQTILDEDKGALAKKLTKAQSSEFEATCTSEAEKFREKAQSLQETATRVSRSMIKVKGFLGNVHKSPASIDNRAKAEEFLAESSSLLKGLSKDISDSAQALSPQKSTISKVGTSVGNSLIKALVAFDNPDYALESAASKVEKGGKSFVEGANTLKSTAIYGTHKTTQAANTTKINHLETAEQIVDSTARAFLNQMLGAQEHITRSVEPLLSTLTTMIKEDEKLKEKLGLDYLEDFALNGDISTKTIQKALQSKEGESRERAALHAVLDESLRMSRTQESKESRSWFKSHENLKQSVGSVNPSIDRAVSMMSDSNLQLVQKRILDRVPVELKPEVTKCLAGLTSQIVDYRTQLEKSVKALKTVVSLSGRGDFEGARKITLAAKKDAEIVKQEIKTKSTELTGESLHSYSRHGRLAKSIGEWINNTKVEFSDEPKEVVEIIDHVLQGFEHDGIDTLLSKRGDPLAILGGERVKNAESEAAEKMLLWGKSAAEIMKERGDLKDYFFRWGEKNVSYAAAVSLIGGAVGEGVAALEYLADFDPSLKPKMGLLKVALAPLTMEIGIRKLKNSVKPGQDLPFEEINQYVREESLKAAFRLATGLMPRGAKSALGAAITLGGLATGNSNLGKTVKSHFILDTAYVTGFMGARAVADEVIGEVLKGKTLSEDIQPTEELSNAFDESNAPSDTYPAIARGKGEYKEAVDASLEKIAGTSFGRDLLESMNQQQIRITMPNDSVHTIEGKHDHEPSVANHANPDKNMVFFDPHYKPSTEDIKSRPWLDCDSSVVLFHEMLHLYYSENPIQFDISGQTYQFSGKGDPISEHMVAGADYVSEQGVEFRFSDPEWVKQHLTAGQYVNENDLRKELGQPIRENYYFDARNTGANQARFFNPSSSVEEESSLAQYQENPNMSEEVQFYKDFFEDEREALNKVNKAQKEFDDAKKLPRYILQPLMPGSLIPSYVVNTERTSKMNGSRHKIFVANGQLSRLRTQERQFRSVVPNQERLVYAKLWRAEVKEKYHNKPNLIHRAVEESSNAEQYLKKVEGDIKNGRNSQLESGLFPFRPYQTLSKFKQGTKAELDSAYESGKLRNVYTVILSKLESVKARLAEADITPEERQHLNKQKQVLEQAEVALFAYSSSLLPDIRPLFEVESADELLGVTSTASIDPRNIEPKAVEYLTLVADFLPSPVNQQVLEAFLKSELKKAKLNHSDDTQVIEYTLLTLRNGRMGLENGEVRIFGDSDYPNLIASSVNDIDPDFLNEILKKAGTSEMRGTHYTADTRVQVEIYHSKVLEGSVSFSGLISPDFDLSHVSALFILNSDGNRIPSRYNSEGIFESKERIEYLRRAYHDDKLESVYTEESQISPSSDRELIDLSIRFRLGKLNFRDFISNIEGRFNQTNLSHEEKSSLRLWLNNYRNAFNLDRESLSKALAASGHDIYDKIVWVSDGDKYSPTTIQELVSSKELRERFQSGVVYTPEKMSLNKGELDELVTLYEENLALKTTQTVPVLDAMNIGKYLSVHKDVDEDEAYDFNITVKVRVEGSQQIQTLSVPFVAAMYDIDGYLASISSEDKKYVWAGEIVDKFPRVFKQELLHIMTSVDMEEESAFLQEQEALPSQRKSIIEMEKDMSANQKARVQNLRYNDGIIRYFDGKNAELTRSNQGPRATDLVSIQGSDDVQVPLLAVVRGDVPESLKGQLIKPNGLDDETWQKAQNGELYNEIKQAIKQQDIDAEKLDTFCREQQQTISNIQGPDEYIRNWIRDKSNLRPDEIITVTVKARANPSLYANNPQYRAEYDKKPPKTYHFTVYEVVTGQAQNTLKQYRLSDITPKWPRNERLARLCERQGEMLNDYKSYIGNIKNNDANDMDRYLELVHQQTGDEKRDIIGILDTLIERLDQVTYTSGERDIDFALEVVKQLVGVADFFLPFGAIKSYVVSTAIEVGAGLLQAENASSPAEKELYRLQARNAFINNTVMSVPGVLSSKPLRSVGHRIQQSYSLPDRNSMNLPTPLEGSLKGSTGTNHWDIGKYYWSRLDQQYHPLSALRTKTMIESRAYSAIESNQPHTAMENIVSLSKKMHQPPSLSEARQLNRLLDVYFNKFIGGEENIIGTNIGRMSHGDIQTKWLKEIDIPLQNNLRMTPEQITDLRKDFARLLRKLDVSDTAALQKVKNALDELPTARLSRYGDGQSIKQDYRVTDAHGNRIGTIEISGTRKSIDKTMAALDEISNTGSGVRLLQGLADKGVKVQLPSMGDVNRVGADGQIYAKNSAAGKMVSFDPENRILGRDASAAEGLPHLERDPSIGLFHELLHIYNDAYPLRLPKAQGGFLKVGGASSLAEESRIVGIEFRHPNGDSYDFSSSEFVESHLPEGGHYLTENMFRREHAQNLGQTTVYRPYYGTGAQQVPYKPAEVSGTTHETEGLFGKGSNSGDFSAQDLKSYRQKLETIEITKKKVPSDSSRVVKGKEAFHQGSSQTTSGEYRFLDQYSLKQKMEALDSNQLLDGRELDSKTAGALHQKAKSELGEIVAERHIEKASDWAKSAKKSGGDDFEIIPQGQYLKLSGGECRPTSMLMAYAIETGNVRNFASRLKNIGTQESSLYKLLTDLHGGGTQSTKQFNELIKNMQPNGQDAGVQFKLNQLSESSVFLDGCNSARIDITGHSMSMSKFGSKYYFFEPNYGVVSFKSFDKMKSFIGVHLKSEKFGYSDFKGDVNIVQLKFADNDIATLKLNGETLSDVVSKQDFAGVAERKEMAAEGLMAFDGPSSRQTSGVDHDDVGASNTQSTSGFVPYDRPGGEKYIYFPVVDHQRVSGRLIPLLRDLRIKGGAAITPVFRDQGQIVEFRRILNRKYGPEEFSALEPELRYLYKVDKTDLSDLDETSTLYVSGHGQPGSKEIDGQLFSSDTSYVARELHRMKLPDVTTVKVATCNSAVGNPEPIRVPESLDAAQAYAYVTNPTRMGPFDDSFAGDLENKLIVLSSEREPGKVYGYLGNITWAKTETVIGKIENGQLVFAPQQKKRAEFFGFSSGNKPVINFRRSDMMRGRFYDPNPMLGRHGPQDLSSEMPTIDRGELKANHQDVKPEVTRQSGRALIQAQGGEPSKKVYFAEAESRQSRREARHTVWENSTNSSDTPNTDVFLSSPRKPLNVEEVVKQMDSGLLQQYDEATGYIGANPASFVRIVRVSAHSYEITIETLETEVLEGDTQETTYPEPQSEESLPLPPPPSRGRGSMENPIRGLGEHIEKGQICTRFHSEDDKVYYLAAKFSGPIESRPDPADTERWHVVKSVIRGFAVRSTATSGRRN</sequence>
<dbReference type="Pfam" id="PF14891">
    <property type="entry name" value="Peptidase_M91"/>
    <property type="match status" value="1"/>
</dbReference>
<protein>
    <recommendedName>
        <fullName evidence="5">Peptidase C58 YopT-type domain-containing protein</fullName>
    </recommendedName>
</protein>
<feature type="domain" description="Peptidase C58 YopT-type" evidence="5">
    <location>
        <begin position="2918"/>
        <end position="2962"/>
    </location>
</feature>
<keyword evidence="3" id="KW-0788">Thiol protease</keyword>
<dbReference type="Pfam" id="PF03543">
    <property type="entry name" value="Peptidase_C58"/>
    <property type="match status" value="1"/>
</dbReference>
<evidence type="ECO:0000313" key="6">
    <source>
        <dbReference type="EMBL" id="RSD31453.1"/>
    </source>
</evidence>
<evidence type="ECO:0000259" key="5">
    <source>
        <dbReference type="Pfam" id="PF03543"/>
    </source>
</evidence>